<evidence type="ECO:0000256" key="1">
    <source>
        <dbReference type="ARBA" id="ARBA00022723"/>
    </source>
</evidence>
<dbReference type="PANTHER" id="PTHR11749">
    <property type="entry name" value="RIBULOSE-5-PHOSPHATE-3-EPIMERASE"/>
    <property type="match status" value="1"/>
</dbReference>
<dbReference type="SUPFAM" id="SSF51366">
    <property type="entry name" value="Ribulose-phoshate binding barrel"/>
    <property type="match status" value="1"/>
</dbReference>
<accession>A0A645DMJ9</accession>
<evidence type="ECO:0000256" key="2">
    <source>
        <dbReference type="ARBA" id="ARBA00023235"/>
    </source>
</evidence>
<dbReference type="AlphaFoldDB" id="A0A645DMJ9"/>
<dbReference type="GO" id="GO:0046872">
    <property type="term" value="F:metal ion binding"/>
    <property type="evidence" value="ECO:0007669"/>
    <property type="project" value="UniProtKB-KW"/>
</dbReference>
<keyword evidence="2" id="KW-0413">Isomerase</keyword>
<name>A0A645DMJ9_9ZZZZ</name>
<gene>
    <name evidence="3" type="ORF">SDC9_137602</name>
</gene>
<dbReference type="Pfam" id="PF00834">
    <property type="entry name" value="Ribul_P_3_epim"/>
    <property type="match status" value="1"/>
</dbReference>
<evidence type="ECO:0000313" key="3">
    <source>
        <dbReference type="EMBL" id="MPM90481.1"/>
    </source>
</evidence>
<dbReference type="EMBL" id="VSSQ01037716">
    <property type="protein sequence ID" value="MPM90481.1"/>
    <property type="molecule type" value="Genomic_DNA"/>
</dbReference>
<reference evidence="3" key="1">
    <citation type="submission" date="2019-08" db="EMBL/GenBank/DDBJ databases">
        <authorList>
            <person name="Kucharzyk K."/>
            <person name="Murdoch R.W."/>
            <person name="Higgins S."/>
            <person name="Loffler F."/>
        </authorList>
    </citation>
    <scope>NUCLEOTIDE SEQUENCE</scope>
</reference>
<dbReference type="Gene3D" id="3.20.20.70">
    <property type="entry name" value="Aldolase class I"/>
    <property type="match status" value="1"/>
</dbReference>
<dbReference type="GO" id="GO:0016857">
    <property type="term" value="F:racemase and epimerase activity, acting on carbohydrates and derivatives"/>
    <property type="evidence" value="ECO:0007669"/>
    <property type="project" value="InterPro"/>
</dbReference>
<proteinExistence type="predicted"/>
<dbReference type="InterPro" id="IPR013785">
    <property type="entry name" value="Aldolase_TIM"/>
</dbReference>
<dbReference type="GO" id="GO:0005975">
    <property type="term" value="P:carbohydrate metabolic process"/>
    <property type="evidence" value="ECO:0007669"/>
    <property type="project" value="InterPro"/>
</dbReference>
<evidence type="ECO:0008006" key="4">
    <source>
        <dbReference type="Google" id="ProtNLM"/>
    </source>
</evidence>
<sequence length="55" mass="5762">MAEERDLAFELEVDGGINPKTAQLCRAAGANVLVAGSSVFSAADPAEMIRLLREG</sequence>
<keyword evidence="1" id="KW-0479">Metal-binding</keyword>
<organism evidence="3">
    <name type="scientific">bioreactor metagenome</name>
    <dbReference type="NCBI Taxonomy" id="1076179"/>
    <lineage>
        <taxon>unclassified sequences</taxon>
        <taxon>metagenomes</taxon>
        <taxon>ecological metagenomes</taxon>
    </lineage>
</organism>
<protein>
    <recommendedName>
        <fullName evidence="4">Ribulose-phosphate 3-epimerase</fullName>
    </recommendedName>
</protein>
<dbReference type="InterPro" id="IPR000056">
    <property type="entry name" value="Ribul_P_3_epim-like"/>
</dbReference>
<comment type="caution">
    <text evidence="3">The sequence shown here is derived from an EMBL/GenBank/DDBJ whole genome shotgun (WGS) entry which is preliminary data.</text>
</comment>
<dbReference type="InterPro" id="IPR011060">
    <property type="entry name" value="RibuloseP-bd_barrel"/>
</dbReference>